<dbReference type="InterPro" id="IPR050810">
    <property type="entry name" value="Bact_Secretion_Sys_Channel"/>
</dbReference>
<dbReference type="InterPro" id="IPR004846">
    <property type="entry name" value="T2SS/T3SS_dom"/>
</dbReference>
<dbReference type="Pfam" id="PF00263">
    <property type="entry name" value="Secretin"/>
    <property type="match status" value="1"/>
</dbReference>
<dbReference type="GO" id="GO:0015628">
    <property type="term" value="P:protein secretion by the type II secretion system"/>
    <property type="evidence" value="ECO:0007669"/>
    <property type="project" value="InterPro"/>
</dbReference>
<feature type="region of interest" description="Disordered" evidence="11">
    <location>
        <begin position="324"/>
        <end position="388"/>
    </location>
</feature>
<dbReference type="InterPro" id="IPR001775">
    <property type="entry name" value="GspD/PilQ"/>
</dbReference>
<dbReference type="InterPro" id="IPR013356">
    <property type="entry name" value="T2SS_GspD"/>
</dbReference>
<dbReference type="InterPro" id="IPR049371">
    <property type="entry name" value="GspD-like_N0"/>
</dbReference>
<dbReference type="InterPro" id="IPR005644">
    <property type="entry name" value="NolW-like"/>
</dbReference>
<keyword evidence="3 10" id="KW-0813">Transport</keyword>
<feature type="compositionally biased region" description="Pro residues" evidence="11">
    <location>
        <begin position="714"/>
        <end position="740"/>
    </location>
</feature>
<evidence type="ECO:0000313" key="16">
    <source>
        <dbReference type="EMBL" id="NML27545.1"/>
    </source>
</evidence>
<evidence type="ECO:0000259" key="15">
    <source>
        <dbReference type="Pfam" id="PF21305"/>
    </source>
</evidence>
<feature type="compositionally biased region" description="Low complexity" evidence="11">
    <location>
        <begin position="324"/>
        <end position="381"/>
    </location>
</feature>
<dbReference type="NCBIfam" id="TIGR02517">
    <property type="entry name" value="type_II_gspD"/>
    <property type="match status" value="1"/>
</dbReference>
<evidence type="ECO:0000256" key="8">
    <source>
        <dbReference type="ARBA" id="ARBA00023136"/>
    </source>
</evidence>
<comment type="similarity">
    <text evidence="2">Belongs to the bacterial secretin family. GSP D subfamily.</text>
</comment>
<sequence>MKSARRSPGSARRHLAACLAIAFATPALLAPLPATAAGKGAVRDTHRNAGAPDSTGDPVSLNFVNADIGAVIQAISKISGRNFVVDPRVKGTLNIVTAKPVPRHLSYSILLSALRLQGYAAIEGQGVTKIVPEADAKLHAVPVGKGQGAGGGDRLTTQVFTLKHESATQLVPVIRPLVSPNNTVTAYPGNNTLIVTDYAENIGRIAQIVESIDVPQGDMRVMPLKHASALDLAQTVNRLLSDSGAGTAMAGGVASGDPSQRVSVIGDPRTNSLLVRSENPSKLNAVRQLVANLDQPGAAGNIHVVYLKNAEAAKVAQTLRAVLSGESGTTSQTSSTSTSSSGSSFAPTSTAMSSTSSSNTGSGLGSTPSFSNNQSGTSSSGSGTGGGMVQADPMSNALIITAPEAIYNNVRKVIDQLDRRRAQVYVEALITEVSTEKAAEIGIQWQAGKLGSTSVFGGTSFNSSGNNILNLAGSLASASSTTLPGNGLNLLLGGGTITVGGREIANLNMLARFLESDTRANILSTPNLITLDNEEAKIVVGRNVPFVTGTYATTGTTATANPFTTVERRDVGLTLKVKPQISEGGTVRLQIYQEASSVIESTATSVTGPTTTKRSIESTVLVDDGSMIALGGLVEDTYSGGVEKVPVLGDIPYLGQFFRYDSRKRAKTNLIVFLRPVILRDAASLKDISADRYSYVIDQQLANDRAEALMRGEPNPPQLPPPGSPPPAVPYNRPQTPPAVAPSADARPAQAQ</sequence>
<comment type="subcellular location">
    <subcellularLocation>
        <location evidence="1 10">Cell outer membrane</location>
    </subcellularLocation>
</comment>
<dbReference type="Pfam" id="PF21305">
    <property type="entry name" value="type_II_gspD_N0"/>
    <property type="match status" value="1"/>
</dbReference>
<keyword evidence="4" id="KW-1134">Transmembrane beta strand</keyword>
<feature type="domain" description="NolW-like" evidence="14">
    <location>
        <begin position="303"/>
        <end position="423"/>
    </location>
</feature>
<dbReference type="RefSeq" id="WP_169147084.1">
    <property type="nucleotide sequence ID" value="NZ_JABBGA010000016.1"/>
</dbReference>
<keyword evidence="6 12" id="KW-0732">Signal</keyword>
<gene>
    <name evidence="16" type="primary">gspD</name>
    <name evidence="16" type="ORF">HHL15_17450</name>
</gene>
<evidence type="ECO:0000259" key="14">
    <source>
        <dbReference type="Pfam" id="PF03958"/>
    </source>
</evidence>
<feature type="signal peptide" evidence="12">
    <location>
        <begin position="1"/>
        <end position="36"/>
    </location>
</feature>
<dbReference type="PANTHER" id="PTHR30332:SF24">
    <property type="entry name" value="SECRETIN GSPD-RELATED"/>
    <property type="match status" value="1"/>
</dbReference>
<evidence type="ECO:0000256" key="5">
    <source>
        <dbReference type="ARBA" id="ARBA00022692"/>
    </source>
</evidence>
<feature type="region of interest" description="Disordered" evidence="11">
    <location>
        <begin position="708"/>
        <end position="752"/>
    </location>
</feature>
<feature type="domain" description="GspD-like N0" evidence="15">
    <location>
        <begin position="61"/>
        <end position="130"/>
    </location>
</feature>
<reference evidence="16 17" key="1">
    <citation type="submission" date="2020-04" db="EMBL/GenBank/DDBJ databases">
        <title>Zoogloea sp. G-4-1-14 isolated from soil.</title>
        <authorList>
            <person name="Dahal R.H."/>
        </authorList>
    </citation>
    <scope>NUCLEOTIDE SEQUENCE [LARGE SCALE GENOMIC DNA]</scope>
    <source>
        <strain evidence="16 17">G-4-1-14</strain>
    </source>
</reference>
<accession>A0A848G9H0</accession>
<evidence type="ECO:0000256" key="11">
    <source>
        <dbReference type="SAM" id="MobiDB-lite"/>
    </source>
</evidence>
<evidence type="ECO:0000313" key="17">
    <source>
        <dbReference type="Proteomes" id="UP000580043"/>
    </source>
</evidence>
<evidence type="ECO:0000256" key="1">
    <source>
        <dbReference type="ARBA" id="ARBA00004442"/>
    </source>
</evidence>
<evidence type="ECO:0000256" key="10">
    <source>
        <dbReference type="RuleBase" id="RU004004"/>
    </source>
</evidence>
<dbReference type="GO" id="GO:0009279">
    <property type="term" value="C:cell outer membrane"/>
    <property type="evidence" value="ECO:0007669"/>
    <property type="project" value="UniProtKB-SubCell"/>
</dbReference>
<protein>
    <submittedName>
        <fullName evidence="16">Type II secretion system secretin GspD</fullName>
    </submittedName>
</protein>
<keyword evidence="8" id="KW-0472">Membrane</keyword>
<evidence type="ECO:0000256" key="2">
    <source>
        <dbReference type="ARBA" id="ARBA00006980"/>
    </source>
</evidence>
<dbReference type="PRINTS" id="PR00811">
    <property type="entry name" value="BCTERIALGSPD"/>
</dbReference>
<dbReference type="Pfam" id="PF03958">
    <property type="entry name" value="Secretin_N"/>
    <property type="match status" value="3"/>
</dbReference>
<feature type="domain" description="Type II/III secretion system secretin-like" evidence="13">
    <location>
        <begin position="514"/>
        <end position="680"/>
    </location>
</feature>
<feature type="chain" id="PRO_5032779378" evidence="12">
    <location>
        <begin position="37"/>
        <end position="752"/>
    </location>
</feature>
<dbReference type="EMBL" id="JABBGA010000016">
    <property type="protein sequence ID" value="NML27545.1"/>
    <property type="molecule type" value="Genomic_DNA"/>
</dbReference>
<evidence type="ECO:0000256" key="12">
    <source>
        <dbReference type="SAM" id="SignalP"/>
    </source>
</evidence>
<comment type="caution">
    <text evidence="16">The sequence shown here is derived from an EMBL/GenBank/DDBJ whole genome shotgun (WGS) entry which is preliminary data.</text>
</comment>
<dbReference type="GO" id="GO:0015627">
    <property type="term" value="C:type II protein secretion system complex"/>
    <property type="evidence" value="ECO:0007669"/>
    <property type="project" value="InterPro"/>
</dbReference>
<organism evidence="16 17">
    <name type="scientific">Zoogloea dura</name>
    <dbReference type="NCBI Taxonomy" id="2728840"/>
    <lineage>
        <taxon>Bacteria</taxon>
        <taxon>Pseudomonadati</taxon>
        <taxon>Pseudomonadota</taxon>
        <taxon>Betaproteobacteria</taxon>
        <taxon>Rhodocyclales</taxon>
        <taxon>Zoogloeaceae</taxon>
        <taxon>Zoogloea</taxon>
    </lineage>
</organism>
<dbReference type="AlphaFoldDB" id="A0A848G9H0"/>
<evidence type="ECO:0000256" key="9">
    <source>
        <dbReference type="ARBA" id="ARBA00023237"/>
    </source>
</evidence>
<dbReference type="PANTHER" id="PTHR30332">
    <property type="entry name" value="PROBABLE GENERAL SECRETION PATHWAY PROTEIN D"/>
    <property type="match status" value="1"/>
</dbReference>
<dbReference type="PRINTS" id="PR01032">
    <property type="entry name" value="PHAGEIV"/>
</dbReference>
<keyword evidence="7" id="KW-0653">Protein transport</keyword>
<dbReference type="InterPro" id="IPR038591">
    <property type="entry name" value="NolW-like_sf"/>
</dbReference>
<keyword evidence="17" id="KW-1185">Reference proteome</keyword>
<evidence type="ECO:0000256" key="6">
    <source>
        <dbReference type="ARBA" id="ARBA00022729"/>
    </source>
</evidence>
<evidence type="ECO:0000256" key="7">
    <source>
        <dbReference type="ARBA" id="ARBA00022927"/>
    </source>
</evidence>
<evidence type="ECO:0000256" key="4">
    <source>
        <dbReference type="ARBA" id="ARBA00022452"/>
    </source>
</evidence>
<proteinExistence type="inferred from homology"/>
<keyword evidence="5" id="KW-0812">Transmembrane</keyword>
<dbReference type="Proteomes" id="UP000580043">
    <property type="component" value="Unassembled WGS sequence"/>
</dbReference>
<evidence type="ECO:0000259" key="13">
    <source>
        <dbReference type="Pfam" id="PF00263"/>
    </source>
</evidence>
<feature type="domain" description="NolW-like" evidence="14">
    <location>
        <begin position="219"/>
        <end position="298"/>
    </location>
</feature>
<name>A0A848G9H0_9RHOO</name>
<dbReference type="Gene3D" id="3.30.1370.120">
    <property type="match status" value="3"/>
</dbReference>
<evidence type="ECO:0000256" key="3">
    <source>
        <dbReference type="ARBA" id="ARBA00022448"/>
    </source>
</evidence>
<feature type="domain" description="NolW-like" evidence="14">
    <location>
        <begin position="157"/>
        <end position="216"/>
    </location>
</feature>
<keyword evidence="9" id="KW-0998">Cell outer membrane</keyword>